<accession>S3DZ71</accession>
<dbReference type="AlphaFoldDB" id="S3DZ71"/>
<sequence length="42" mass="4872">MKASELRKKSIEELKSELFGMLRSQLNLRIQAATNQLKKLIL</sequence>
<evidence type="ECO:0000256" key="5">
    <source>
        <dbReference type="ARBA" id="ARBA00035476"/>
    </source>
</evidence>
<keyword evidence="2 6" id="KW-0689">Ribosomal protein</keyword>
<dbReference type="InterPro" id="IPR001854">
    <property type="entry name" value="Ribosomal_uL29"/>
</dbReference>
<dbReference type="STRING" id="28176.CF66_7066"/>
<dbReference type="Pfam" id="PF00831">
    <property type="entry name" value="Ribosomal_L29"/>
    <property type="match status" value="1"/>
</dbReference>
<dbReference type="GO" id="GO:0006412">
    <property type="term" value="P:translation"/>
    <property type="evidence" value="ECO:0007669"/>
    <property type="project" value="InterPro"/>
</dbReference>
<organism evidence="6 7">
    <name type="scientific">Candidatus Photodesmus katoptron Akat1</name>
    <dbReference type="NCBI Taxonomy" id="1236703"/>
    <lineage>
        <taxon>Bacteria</taxon>
        <taxon>Pseudomonadati</taxon>
        <taxon>Pseudomonadota</taxon>
        <taxon>Gammaproteobacteria</taxon>
        <taxon>Vibrionales</taxon>
        <taxon>Vibrionaceae</taxon>
        <taxon>Candidatus Photodesmus</taxon>
    </lineage>
</organism>
<evidence type="ECO:0000313" key="7">
    <source>
        <dbReference type="Proteomes" id="UP000053688"/>
    </source>
</evidence>
<dbReference type="GO" id="GO:1990904">
    <property type="term" value="C:ribonucleoprotein complex"/>
    <property type="evidence" value="ECO:0007669"/>
    <property type="project" value="UniProtKB-KW"/>
</dbReference>
<evidence type="ECO:0000313" key="6">
    <source>
        <dbReference type="EMBL" id="EPE37221.1"/>
    </source>
</evidence>
<dbReference type="NCBIfam" id="TIGR00012">
    <property type="entry name" value="L29"/>
    <property type="match status" value="1"/>
</dbReference>
<dbReference type="SUPFAM" id="SSF46561">
    <property type="entry name" value="Ribosomal protein L29 (L29p)"/>
    <property type="match status" value="1"/>
</dbReference>
<dbReference type="InterPro" id="IPR036049">
    <property type="entry name" value="Ribosomal_uL29_sf"/>
</dbReference>
<proteinExistence type="inferred from homology"/>
<evidence type="ECO:0000256" key="4">
    <source>
        <dbReference type="ARBA" id="ARBA00035204"/>
    </source>
</evidence>
<reference evidence="6 7" key="1">
    <citation type="journal article" date="2014" name="Environ. Microbiol.">
        <title>Genomic signatures of obligate host dependence in the luminous bacterial symbiont of a vertebrate.</title>
        <authorList>
            <person name="Hendry T.A."/>
            <person name="de Wet J.R."/>
            <person name="Dunlap P.V."/>
        </authorList>
    </citation>
    <scope>NUCLEOTIDE SEQUENCE [LARGE SCALE GENOMIC DNA]</scope>
    <source>
        <strain evidence="6 7">Akat1</strain>
    </source>
</reference>
<dbReference type="GO" id="GO:0005840">
    <property type="term" value="C:ribosome"/>
    <property type="evidence" value="ECO:0007669"/>
    <property type="project" value="UniProtKB-KW"/>
</dbReference>
<comment type="caution">
    <text evidence="6">The sequence shown here is derived from an EMBL/GenBank/DDBJ whole genome shotgun (WGS) entry which is preliminary data.</text>
</comment>
<dbReference type="GO" id="GO:0003735">
    <property type="term" value="F:structural constituent of ribosome"/>
    <property type="evidence" value="ECO:0007669"/>
    <property type="project" value="InterPro"/>
</dbReference>
<dbReference type="Proteomes" id="UP000053688">
    <property type="component" value="Unassembled WGS sequence"/>
</dbReference>
<evidence type="ECO:0000256" key="3">
    <source>
        <dbReference type="ARBA" id="ARBA00023274"/>
    </source>
</evidence>
<evidence type="ECO:0000256" key="1">
    <source>
        <dbReference type="ARBA" id="ARBA00009254"/>
    </source>
</evidence>
<dbReference type="Gene3D" id="1.10.287.310">
    <property type="match status" value="1"/>
</dbReference>
<gene>
    <name evidence="6" type="ORF">O1U_0519</name>
</gene>
<comment type="similarity">
    <text evidence="1">Belongs to the universal ribosomal protein uL29 family.</text>
</comment>
<dbReference type="eggNOG" id="COG0255">
    <property type="taxonomic scope" value="Bacteria"/>
</dbReference>
<keyword evidence="7" id="KW-1185">Reference proteome</keyword>
<dbReference type="EMBL" id="AMSD01000002">
    <property type="protein sequence ID" value="EPE37221.1"/>
    <property type="molecule type" value="Genomic_DNA"/>
</dbReference>
<keyword evidence="3" id="KW-0687">Ribonucleoprotein</keyword>
<evidence type="ECO:0000256" key="2">
    <source>
        <dbReference type="ARBA" id="ARBA00022980"/>
    </source>
</evidence>
<protein>
    <recommendedName>
        <fullName evidence="4">Large ribosomal subunit protein uL29</fullName>
    </recommendedName>
    <alternativeName>
        <fullName evidence="5">50S ribosomal protein L29</fullName>
    </alternativeName>
</protein>
<name>S3DZ71_9GAMM</name>